<dbReference type="Gene3D" id="1.10.10.10">
    <property type="entry name" value="Winged helix-like DNA-binding domain superfamily/Winged helix DNA-binding domain"/>
    <property type="match status" value="1"/>
</dbReference>
<organism evidence="1 2">
    <name type="scientific">Thalassotalea mangrovi</name>
    <dbReference type="NCBI Taxonomy" id="2572245"/>
    <lineage>
        <taxon>Bacteria</taxon>
        <taxon>Pseudomonadati</taxon>
        <taxon>Pseudomonadota</taxon>
        <taxon>Gammaproteobacteria</taxon>
        <taxon>Alteromonadales</taxon>
        <taxon>Colwelliaceae</taxon>
        <taxon>Thalassotalea</taxon>
    </lineage>
</organism>
<keyword evidence="2" id="KW-1185">Reference proteome</keyword>
<gene>
    <name evidence="1" type="ORF">E8M12_00055</name>
</gene>
<sequence>MARKLDTLEQTVRVHASAFFKHQGVENRSQAAIKYKQFATLHAD</sequence>
<evidence type="ECO:0000313" key="2">
    <source>
        <dbReference type="Proteomes" id="UP000307999"/>
    </source>
</evidence>
<dbReference type="OrthoDB" id="9814495at2"/>
<proteinExistence type="predicted"/>
<reference evidence="1 2" key="1">
    <citation type="submission" date="2019-04" db="EMBL/GenBank/DDBJ databases">
        <title>Thalassotalea guangxiensis sp. nov., isolated from sediment of the coastal wetland.</title>
        <authorList>
            <person name="Zheng S."/>
            <person name="Zhang D."/>
        </authorList>
    </citation>
    <scope>NUCLEOTIDE SEQUENCE [LARGE SCALE GENOMIC DNA]</scope>
    <source>
        <strain evidence="1 2">ZS-4</strain>
    </source>
</reference>
<dbReference type="InterPro" id="IPR036388">
    <property type="entry name" value="WH-like_DNA-bd_sf"/>
</dbReference>
<name>A0A4U1BBF7_9GAMM</name>
<protein>
    <recommendedName>
        <fullName evidence="3">Response regulator transcription factor</fullName>
    </recommendedName>
</protein>
<evidence type="ECO:0000313" key="1">
    <source>
        <dbReference type="EMBL" id="TKB47922.1"/>
    </source>
</evidence>
<accession>A0A4U1BBF7</accession>
<dbReference type="Proteomes" id="UP000307999">
    <property type="component" value="Unassembled WGS sequence"/>
</dbReference>
<dbReference type="EMBL" id="SWDB01000001">
    <property type="protein sequence ID" value="TKB47922.1"/>
    <property type="molecule type" value="Genomic_DNA"/>
</dbReference>
<dbReference type="AlphaFoldDB" id="A0A4U1BBF7"/>
<comment type="caution">
    <text evidence="1">The sequence shown here is derived from an EMBL/GenBank/DDBJ whole genome shotgun (WGS) entry which is preliminary data.</text>
</comment>
<evidence type="ECO:0008006" key="3">
    <source>
        <dbReference type="Google" id="ProtNLM"/>
    </source>
</evidence>